<comment type="caution">
    <text evidence="2">The sequence shown here is derived from an EMBL/GenBank/DDBJ whole genome shotgun (WGS) entry which is preliminary data.</text>
</comment>
<reference evidence="2" key="2">
    <citation type="submission" date="2020-08" db="EMBL/GenBank/DDBJ databases">
        <title>Plant Genome Project.</title>
        <authorList>
            <person name="Zhang R.-G."/>
        </authorList>
    </citation>
    <scope>NUCLEOTIDE SEQUENCE</scope>
    <source>
        <strain evidence="2">Huo1</strain>
        <tissue evidence="2">Leaf</tissue>
    </source>
</reference>
<proteinExistence type="predicted"/>
<name>A0A8X9A618_SALSN</name>
<dbReference type="Pfam" id="PF03004">
    <property type="entry name" value="Transposase_24"/>
    <property type="match status" value="1"/>
</dbReference>
<gene>
    <name evidence="2" type="ORF">SASPL_112393</name>
</gene>
<organism evidence="2">
    <name type="scientific">Salvia splendens</name>
    <name type="common">Scarlet sage</name>
    <dbReference type="NCBI Taxonomy" id="180675"/>
    <lineage>
        <taxon>Eukaryota</taxon>
        <taxon>Viridiplantae</taxon>
        <taxon>Streptophyta</taxon>
        <taxon>Embryophyta</taxon>
        <taxon>Tracheophyta</taxon>
        <taxon>Spermatophyta</taxon>
        <taxon>Magnoliopsida</taxon>
        <taxon>eudicotyledons</taxon>
        <taxon>Gunneridae</taxon>
        <taxon>Pentapetalae</taxon>
        <taxon>asterids</taxon>
        <taxon>lamiids</taxon>
        <taxon>Lamiales</taxon>
        <taxon>Lamiaceae</taxon>
        <taxon>Nepetoideae</taxon>
        <taxon>Mentheae</taxon>
        <taxon>Salviinae</taxon>
        <taxon>Salvia</taxon>
        <taxon>Salvia subgen. Calosphace</taxon>
        <taxon>core Calosphace</taxon>
    </lineage>
</organism>
<dbReference type="EMBL" id="PNBA02000004">
    <property type="protein sequence ID" value="KAG6428144.1"/>
    <property type="molecule type" value="Genomic_DNA"/>
</dbReference>
<keyword evidence="3" id="KW-1185">Reference proteome</keyword>
<sequence>MYIDGKSRPTYVPPEMWSGLIDHWKDPKVIEKFEASKKPRMSEPDGPGTGIRKQRGGSLSIEERAMRKAAERGVSVMDCVYEAFRDTPIFKDGSYTSKMAADIDARVREIAATRGDKANLSQILINDVLGGKLDKKKRLFGTGNLAESLVPERTTGLNARTSAGLDPSVRAEIREELREEL</sequence>
<dbReference type="Proteomes" id="UP000298416">
    <property type="component" value="Unassembled WGS sequence"/>
</dbReference>
<evidence type="ECO:0008006" key="4">
    <source>
        <dbReference type="Google" id="ProtNLM"/>
    </source>
</evidence>
<evidence type="ECO:0000256" key="1">
    <source>
        <dbReference type="SAM" id="MobiDB-lite"/>
    </source>
</evidence>
<dbReference type="AlphaFoldDB" id="A0A8X9A618"/>
<evidence type="ECO:0000313" key="2">
    <source>
        <dbReference type="EMBL" id="KAG6428144.1"/>
    </source>
</evidence>
<feature type="compositionally biased region" description="Basic and acidic residues" evidence="1">
    <location>
        <begin position="34"/>
        <end position="43"/>
    </location>
</feature>
<protein>
    <recommendedName>
        <fullName evidence="4">Transposase</fullName>
    </recommendedName>
</protein>
<accession>A0A8X9A618</accession>
<dbReference type="InterPro" id="IPR004252">
    <property type="entry name" value="Probable_transposase_24"/>
</dbReference>
<feature type="region of interest" description="Disordered" evidence="1">
    <location>
        <begin position="34"/>
        <end position="60"/>
    </location>
</feature>
<evidence type="ECO:0000313" key="3">
    <source>
        <dbReference type="Proteomes" id="UP000298416"/>
    </source>
</evidence>
<reference evidence="2" key="1">
    <citation type="submission" date="2018-01" db="EMBL/GenBank/DDBJ databases">
        <authorList>
            <person name="Mao J.F."/>
        </authorList>
    </citation>
    <scope>NUCLEOTIDE SEQUENCE</scope>
    <source>
        <strain evidence="2">Huo1</strain>
        <tissue evidence="2">Leaf</tissue>
    </source>
</reference>